<dbReference type="Proteomes" id="UP000327013">
    <property type="component" value="Chromosome 1"/>
</dbReference>
<dbReference type="OrthoDB" id="645489at2759"/>
<dbReference type="EMBL" id="CM017321">
    <property type="protein sequence ID" value="KAE7996750.1"/>
    <property type="molecule type" value="Genomic_DNA"/>
</dbReference>
<evidence type="ECO:0000313" key="2">
    <source>
        <dbReference type="EMBL" id="KAE7996750.1"/>
    </source>
</evidence>
<evidence type="ECO:0000256" key="1">
    <source>
        <dbReference type="SAM" id="MobiDB-lite"/>
    </source>
</evidence>
<sequence>MSVVPPSTNTMLLGSSNDEAEDLDTGFDDHEIFNREKDSEENVEQNVVRH</sequence>
<protein>
    <submittedName>
        <fullName evidence="2">Uncharacterized protein</fullName>
    </submittedName>
</protein>
<feature type="region of interest" description="Disordered" evidence="1">
    <location>
        <begin position="1"/>
        <end position="25"/>
    </location>
</feature>
<gene>
    <name evidence="2" type="ORF">FH972_001443</name>
</gene>
<feature type="compositionally biased region" description="Polar residues" evidence="1">
    <location>
        <begin position="1"/>
        <end position="17"/>
    </location>
</feature>
<proteinExistence type="predicted"/>
<dbReference type="AlphaFoldDB" id="A0A5N6QEZ2"/>
<name>A0A5N6QEZ2_9ROSI</name>
<evidence type="ECO:0000313" key="3">
    <source>
        <dbReference type="Proteomes" id="UP000327013"/>
    </source>
</evidence>
<accession>A0A5N6QEZ2</accession>
<organism evidence="2 3">
    <name type="scientific">Carpinus fangiana</name>
    <dbReference type="NCBI Taxonomy" id="176857"/>
    <lineage>
        <taxon>Eukaryota</taxon>
        <taxon>Viridiplantae</taxon>
        <taxon>Streptophyta</taxon>
        <taxon>Embryophyta</taxon>
        <taxon>Tracheophyta</taxon>
        <taxon>Spermatophyta</taxon>
        <taxon>Magnoliopsida</taxon>
        <taxon>eudicotyledons</taxon>
        <taxon>Gunneridae</taxon>
        <taxon>Pentapetalae</taxon>
        <taxon>rosids</taxon>
        <taxon>fabids</taxon>
        <taxon>Fagales</taxon>
        <taxon>Betulaceae</taxon>
        <taxon>Carpinus</taxon>
    </lineage>
</organism>
<keyword evidence="3" id="KW-1185">Reference proteome</keyword>
<reference evidence="2 3" key="1">
    <citation type="submission" date="2019-06" db="EMBL/GenBank/DDBJ databases">
        <title>A chromosomal-level reference genome of Carpinus fangiana (Coryloideae, Betulaceae).</title>
        <authorList>
            <person name="Yang X."/>
            <person name="Wang Z."/>
            <person name="Zhang L."/>
            <person name="Hao G."/>
            <person name="Liu J."/>
            <person name="Yang Y."/>
        </authorList>
    </citation>
    <scope>NUCLEOTIDE SEQUENCE [LARGE SCALE GENOMIC DNA]</scope>
    <source>
        <strain evidence="2">Cfa_2016G</strain>
        <tissue evidence="2">Leaf</tissue>
    </source>
</reference>